<dbReference type="PANTHER" id="PTHR43295:SF9">
    <property type="entry name" value="BIOSYNTHETIC ARGININE DECARBOXYLASE"/>
    <property type="match status" value="1"/>
</dbReference>
<evidence type="ECO:0000259" key="15">
    <source>
        <dbReference type="Pfam" id="PF17944"/>
    </source>
</evidence>
<evidence type="ECO:0000256" key="3">
    <source>
        <dbReference type="ARBA" id="ARBA00002257"/>
    </source>
</evidence>
<evidence type="ECO:0000256" key="6">
    <source>
        <dbReference type="ARBA" id="ARBA00022793"/>
    </source>
</evidence>
<dbReference type="NCBIfam" id="NF003763">
    <property type="entry name" value="PRK05354.1"/>
    <property type="match status" value="1"/>
</dbReference>
<dbReference type="Pfam" id="PF02784">
    <property type="entry name" value="Orn_Arg_deC_N"/>
    <property type="match status" value="1"/>
</dbReference>
<dbReference type="PIRSF" id="PIRSF001336">
    <property type="entry name" value="Arg_decrbxlase"/>
    <property type="match status" value="1"/>
</dbReference>
<proteinExistence type="inferred from homology"/>
<dbReference type="EMBL" id="JAFIRA010000082">
    <property type="protein sequence ID" value="MCJ2544577.1"/>
    <property type="molecule type" value="Genomic_DNA"/>
</dbReference>
<dbReference type="PRINTS" id="PR01180">
    <property type="entry name" value="ARGDCRBXLASE"/>
</dbReference>
<dbReference type="PRINTS" id="PR01179">
    <property type="entry name" value="ODADCRBXLASE"/>
</dbReference>
<feature type="domain" description="Orn/DAP/Arg decarboxylase 2 N-terminal" evidence="13">
    <location>
        <begin position="92"/>
        <end position="348"/>
    </location>
</feature>
<feature type="domain" description="Arginine decarboxylase helical bundle" evidence="14">
    <location>
        <begin position="376"/>
        <end position="446"/>
    </location>
</feature>
<dbReference type="Proteomes" id="UP000830835">
    <property type="component" value="Unassembled WGS sequence"/>
</dbReference>
<keyword evidence="9 12" id="KW-0745">Spermidine biosynthesis</keyword>
<comment type="cofactor">
    <cofactor evidence="1 12">
        <name>pyridoxal 5'-phosphate</name>
        <dbReference type="ChEBI" id="CHEBI:597326"/>
    </cofactor>
</comment>
<keyword evidence="8 12" id="KW-0663">Pyridoxal phosphate</keyword>
<comment type="cofactor">
    <cofactor evidence="2 12">
        <name>Mg(2+)</name>
        <dbReference type="ChEBI" id="CHEBI:18420"/>
    </cofactor>
</comment>
<dbReference type="InterPro" id="IPR029066">
    <property type="entry name" value="PLP-binding_barrel"/>
</dbReference>
<dbReference type="InterPro" id="IPR002985">
    <property type="entry name" value="Arg_decrbxlase"/>
</dbReference>
<comment type="caution">
    <text evidence="16">The sequence shown here is derived from an EMBL/GenBank/DDBJ whole genome shotgun (WGS) entry which is preliminary data.</text>
</comment>
<feature type="modified residue" description="N6-(pyridoxal phosphate)lysine" evidence="12">
    <location>
        <position position="107"/>
    </location>
</feature>
<evidence type="ECO:0000313" key="17">
    <source>
        <dbReference type="Proteomes" id="UP000830835"/>
    </source>
</evidence>
<evidence type="ECO:0000256" key="4">
    <source>
        <dbReference type="ARBA" id="ARBA00008357"/>
    </source>
</evidence>
<feature type="domain" description="Arginine decarboxylase C-terminal helical" evidence="15">
    <location>
        <begin position="586"/>
        <end position="639"/>
    </location>
</feature>
<evidence type="ECO:0000256" key="10">
    <source>
        <dbReference type="ARBA" id="ARBA00023115"/>
    </source>
</evidence>
<keyword evidence="5 12" id="KW-0479">Metal-binding</keyword>
<dbReference type="PANTHER" id="PTHR43295">
    <property type="entry name" value="ARGININE DECARBOXYLASE"/>
    <property type="match status" value="1"/>
</dbReference>
<evidence type="ECO:0000256" key="12">
    <source>
        <dbReference type="HAMAP-Rule" id="MF_01417"/>
    </source>
</evidence>
<evidence type="ECO:0000256" key="8">
    <source>
        <dbReference type="ARBA" id="ARBA00022898"/>
    </source>
</evidence>
<protein>
    <recommendedName>
        <fullName evidence="12">Biosynthetic arginine decarboxylase</fullName>
        <shortName evidence="12">ADC</shortName>
        <ecNumber evidence="12">4.1.1.19</ecNumber>
    </recommendedName>
</protein>
<keyword evidence="6 12" id="KW-0210">Decarboxylase</keyword>
<comment type="catalytic activity">
    <reaction evidence="12">
        <text>L-arginine + H(+) = agmatine + CO2</text>
        <dbReference type="Rhea" id="RHEA:17641"/>
        <dbReference type="ChEBI" id="CHEBI:15378"/>
        <dbReference type="ChEBI" id="CHEBI:16526"/>
        <dbReference type="ChEBI" id="CHEBI:32682"/>
        <dbReference type="ChEBI" id="CHEBI:58145"/>
        <dbReference type="EC" id="4.1.1.19"/>
    </reaction>
</comment>
<name>A0ABT0CFM9_THEVL</name>
<reference evidence="16" key="1">
    <citation type="submission" date="2021-02" db="EMBL/GenBank/DDBJ databases">
        <title>The CRISPR/cas machinery reduction and long-range gene transfer in the hot spring cyanobacterium Synechococcus.</title>
        <authorList>
            <person name="Dvorak P."/>
            <person name="Jahodarova E."/>
            <person name="Hasler P."/>
            <person name="Poulickova A."/>
        </authorList>
    </citation>
    <scope>NUCLEOTIDE SEQUENCE</scope>
    <source>
        <strain evidence="16">Rupite</strain>
    </source>
</reference>
<sequence length="640" mass="71483">MPTLTRSPWTLRDSEKLYRISGWGDPYFRINAAGHVEVTPQGMQQQEPGIDLYQLVTDLVARGLQLPLLIRFPEIVADRIGRICGSFQQAIERFGYPNVYRGVYPVKVNQQRHLVEEVVNHGRAYHFGLEAGSKPELLIALALLDTPEALLVCNGYKDRDFIETALLAQRLGRTPIIVLERLQELELVLEAADKLGIDPILGVRAKLSAQGIGRWGTSAGDRAKFGLTATDILQVVERLRKAGKLHCLRLLHYHIGSQISMVSVHGRAVREASQIYIELVKLGAPMGYLDIGGGLGIDYDGSQSTNHSSQSYSLEDYAATVVQTVLTTLEPHGIQPPILVTESGRALMSHQSVLVFDVQDINAASPYPMPTQLTSDAEVIQKLNQLYYEIQPDSLTADYRRCQELKDAALRQFTEGSLSLQERAQVERLFWNCSDKICTLAYEQHQAGHPVSVDLLDLDEMLASIYYGNFSLFQSLPDSWAIDQVFPIMPIHRLDQEPRQWATLADLTCDSDGKINRFFGDDGQITSVLPLHDPDGEPYLLGVFLGGAYQEILGDLHNLFGDTNAVHIRSRPGGYRVSQVIKGDTISEVLSWVQYNSEDLAETLHHATEAALQQGQISLSEARSLQRHFEDNLRAYTYLH</sequence>
<dbReference type="RefSeq" id="WP_244353301.1">
    <property type="nucleotide sequence ID" value="NZ_JAFIRA010000082.1"/>
</dbReference>
<dbReference type="InterPro" id="IPR022653">
    <property type="entry name" value="De-COase2_pyr-phos_BS"/>
</dbReference>
<evidence type="ECO:0000256" key="1">
    <source>
        <dbReference type="ARBA" id="ARBA00001933"/>
    </source>
</evidence>
<keyword evidence="11 12" id="KW-0456">Lyase</keyword>
<dbReference type="Gene3D" id="2.40.37.10">
    <property type="entry name" value="Lyase, Ornithine Decarboxylase, Chain A, domain 1"/>
    <property type="match status" value="1"/>
</dbReference>
<evidence type="ECO:0000259" key="13">
    <source>
        <dbReference type="Pfam" id="PF02784"/>
    </source>
</evidence>
<evidence type="ECO:0000313" key="16">
    <source>
        <dbReference type="EMBL" id="MCJ2544577.1"/>
    </source>
</evidence>
<keyword evidence="10 12" id="KW-0620">Polyamine biosynthesis</keyword>
<dbReference type="SUPFAM" id="SSF51419">
    <property type="entry name" value="PLP-binding barrel"/>
    <property type="match status" value="1"/>
</dbReference>
<dbReference type="Gene3D" id="1.20.58.930">
    <property type="match status" value="1"/>
</dbReference>
<dbReference type="InterPro" id="IPR040634">
    <property type="entry name" value="Arg_decarb_HB"/>
</dbReference>
<feature type="binding site" evidence="12">
    <location>
        <begin position="289"/>
        <end position="299"/>
    </location>
    <ligand>
        <name>substrate</name>
    </ligand>
</feature>
<evidence type="ECO:0000259" key="14">
    <source>
        <dbReference type="Pfam" id="PF17810"/>
    </source>
</evidence>
<dbReference type="Gene3D" id="1.10.287.3440">
    <property type="match status" value="1"/>
</dbReference>
<dbReference type="InterPro" id="IPR009006">
    <property type="entry name" value="Ala_racemase/Decarboxylase_C"/>
</dbReference>
<dbReference type="HAMAP" id="MF_01417">
    <property type="entry name" value="SpeA"/>
    <property type="match status" value="1"/>
</dbReference>
<evidence type="ECO:0000256" key="11">
    <source>
        <dbReference type="ARBA" id="ARBA00023239"/>
    </source>
</evidence>
<keyword evidence="17" id="KW-1185">Reference proteome</keyword>
<dbReference type="Pfam" id="PF17944">
    <property type="entry name" value="Arg_decarbox_C"/>
    <property type="match status" value="1"/>
</dbReference>
<evidence type="ECO:0000256" key="9">
    <source>
        <dbReference type="ARBA" id="ARBA00023066"/>
    </source>
</evidence>
<gene>
    <name evidence="12 16" type="primary">speA</name>
    <name evidence="16" type="ORF">JX360_16970</name>
</gene>
<dbReference type="InterPro" id="IPR022657">
    <property type="entry name" value="De-COase2_CS"/>
</dbReference>
<dbReference type="InterPro" id="IPR022644">
    <property type="entry name" value="De-COase2_N"/>
</dbReference>
<dbReference type="PROSITE" id="PS00878">
    <property type="entry name" value="ODR_DC_2_1"/>
    <property type="match status" value="1"/>
</dbReference>
<accession>A0ABT0CFM9</accession>
<evidence type="ECO:0000256" key="7">
    <source>
        <dbReference type="ARBA" id="ARBA00022842"/>
    </source>
</evidence>
<dbReference type="PROSITE" id="PS00879">
    <property type="entry name" value="ODR_DC_2_2"/>
    <property type="match status" value="1"/>
</dbReference>
<dbReference type="InterPro" id="IPR041128">
    <property type="entry name" value="Arg_decarbox_C"/>
</dbReference>
<dbReference type="CDD" id="cd06830">
    <property type="entry name" value="PLPDE_III_ADC"/>
    <property type="match status" value="1"/>
</dbReference>
<organism evidence="16 17">
    <name type="scientific">Thermostichus vulcanus str. 'Rupite'</name>
    <dbReference type="NCBI Taxonomy" id="2813851"/>
    <lineage>
        <taxon>Bacteria</taxon>
        <taxon>Bacillati</taxon>
        <taxon>Cyanobacteriota</taxon>
        <taxon>Cyanophyceae</taxon>
        <taxon>Thermostichales</taxon>
        <taxon>Thermostichaceae</taxon>
        <taxon>Thermostichus</taxon>
    </lineage>
</organism>
<dbReference type="Pfam" id="PF17810">
    <property type="entry name" value="Arg_decarb_HB"/>
    <property type="match status" value="1"/>
</dbReference>
<comment type="pathway">
    <text evidence="12">Amine and polyamine biosynthesis; agmatine biosynthesis; agmatine from L-arginine: step 1/1.</text>
</comment>
<evidence type="ECO:0000256" key="5">
    <source>
        <dbReference type="ARBA" id="ARBA00022723"/>
    </source>
</evidence>
<dbReference type="GO" id="GO:0008792">
    <property type="term" value="F:arginine decarboxylase activity"/>
    <property type="evidence" value="ECO:0007669"/>
    <property type="project" value="UniProtKB-EC"/>
</dbReference>
<evidence type="ECO:0000256" key="2">
    <source>
        <dbReference type="ARBA" id="ARBA00001946"/>
    </source>
</evidence>
<comment type="similarity">
    <text evidence="4 12">Belongs to the Orn/Lys/Arg decarboxylase class-II family. SpeA subfamily.</text>
</comment>
<dbReference type="EC" id="4.1.1.19" evidence="12"/>
<dbReference type="InterPro" id="IPR000183">
    <property type="entry name" value="Orn/DAP/Arg_de-COase"/>
</dbReference>
<dbReference type="NCBIfam" id="TIGR01273">
    <property type="entry name" value="speA"/>
    <property type="match status" value="1"/>
</dbReference>
<comment type="function">
    <text evidence="3 12">Catalyzes the biosynthesis of agmatine from arginine.</text>
</comment>
<dbReference type="Gene3D" id="3.20.20.10">
    <property type="entry name" value="Alanine racemase"/>
    <property type="match status" value="1"/>
</dbReference>
<keyword evidence="7 12" id="KW-0460">Magnesium</keyword>